<comment type="caution">
    <text evidence="2">The sequence shown here is derived from an EMBL/GenBank/DDBJ whole genome shotgun (WGS) entry which is preliminary data.</text>
</comment>
<gene>
    <name evidence="2" type="ORF">NP233_g6843</name>
</gene>
<evidence type="ECO:0000256" key="1">
    <source>
        <dbReference type="SAM" id="Phobius"/>
    </source>
</evidence>
<feature type="transmembrane region" description="Helical" evidence="1">
    <location>
        <begin position="249"/>
        <end position="269"/>
    </location>
</feature>
<feature type="transmembrane region" description="Helical" evidence="1">
    <location>
        <begin position="170"/>
        <end position="189"/>
    </location>
</feature>
<dbReference type="EMBL" id="JANIEX010000467">
    <property type="protein sequence ID" value="KAJ3566695.1"/>
    <property type="molecule type" value="Genomic_DNA"/>
</dbReference>
<sequence length="423" mass="46379">MAPYVIWLVSLVVILAVILTQRLPISRMNGIYCSSSSVKISRTRAIATVVLGGSMAVVILQGLTYRQIFSSRKIISGDDKLISMILRMSLFFLGSLLALGLCVSLLFLTSSTQNVFELLLASWSDELGNGSGHDRFVLAFIILQLIGAGGLTVILLTALTSKQIRRHSTWYGFTASWIFSSICYCLLFFAGQQVGDPPNDTLCAVQAALIYAAPALTACTTLTLVVHMYLNFRSLLYTSAFDVRPITELMLLGIPYLVWVVLFVGNLAFELENPGTVRRSPRGTYCDSRIPAISHISSSVVMMTTVVIMLLLVVLSYRIFINRRHVLKAGMMLAMLFRVFAFSIIGVMALGLSVSFVITNDHDGAFDMLLASMPVLAMLIFGSQKDLIRIWLCQRGGYAPANTKALDDDDEYGLLGSRTSSSV</sequence>
<name>A0AAD5VSP2_9AGAR</name>
<proteinExistence type="predicted"/>
<keyword evidence="3" id="KW-1185">Reference proteome</keyword>
<accession>A0AAD5VSP2</accession>
<organism evidence="2 3">
    <name type="scientific">Leucocoprinus birnbaumii</name>
    <dbReference type="NCBI Taxonomy" id="56174"/>
    <lineage>
        <taxon>Eukaryota</taxon>
        <taxon>Fungi</taxon>
        <taxon>Dikarya</taxon>
        <taxon>Basidiomycota</taxon>
        <taxon>Agaricomycotina</taxon>
        <taxon>Agaricomycetes</taxon>
        <taxon>Agaricomycetidae</taxon>
        <taxon>Agaricales</taxon>
        <taxon>Agaricineae</taxon>
        <taxon>Agaricaceae</taxon>
        <taxon>Leucocoprinus</taxon>
    </lineage>
</organism>
<evidence type="ECO:0000313" key="2">
    <source>
        <dbReference type="EMBL" id="KAJ3566695.1"/>
    </source>
</evidence>
<keyword evidence="1" id="KW-0472">Membrane</keyword>
<feature type="transmembrane region" description="Helical" evidence="1">
    <location>
        <begin position="300"/>
        <end position="321"/>
    </location>
</feature>
<protein>
    <submittedName>
        <fullName evidence="2">Uncharacterized protein</fullName>
    </submittedName>
</protein>
<feature type="transmembrane region" description="Helical" evidence="1">
    <location>
        <begin position="44"/>
        <end position="63"/>
    </location>
</feature>
<reference evidence="2" key="1">
    <citation type="submission" date="2022-07" db="EMBL/GenBank/DDBJ databases">
        <title>Genome Sequence of Leucocoprinus birnbaumii.</title>
        <authorList>
            <person name="Buettner E."/>
        </authorList>
    </citation>
    <scope>NUCLEOTIDE SEQUENCE</scope>
    <source>
        <strain evidence="2">VT141</strain>
    </source>
</reference>
<keyword evidence="1" id="KW-0812">Transmembrane</keyword>
<feature type="transmembrane region" description="Helical" evidence="1">
    <location>
        <begin position="136"/>
        <end position="158"/>
    </location>
</feature>
<dbReference type="AlphaFoldDB" id="A0AAD5VSP2"/>
<keyword evidence="1" id="KW-1133">Transmembrane helix</keyword>
<feature type="transmembrane region" description="Helical" evidence="1">
    <location>
        <begin position="209"/>
        <end position="229"/>
    </location>
</feature>
<feature type="transmembrane region" description="Helical" evidence="1">
    <location>
        <begin position="364"/>
        <end position="382"/>
    </location>
</feature>
<evidence type="ECO:0000313" key="3">
    <source>
        <dbReference type="Proteomes" id="UP001213000"/>
    </source>
</evidence>
<feature type="transmembrane region" description="Helical" evidence="1">
    <location>
        <begin position="333"/>
        <end position="358"/>
    </location>
</feature>
<dbReference type="Proteomes" id="UP001213000">
    <property type="component" value="Unassembled WGS sequence"/>
</dbReference>
<feature type="transmembrane region" description="Helical" evidence="1">
    <location>
        <begin position="84"/>
        <end position="108"/>
    </location>
</feature>